<dbReference type="InterPro" id="IPR029069">
    <property type="entry name" value="HotDog_dom_sf"/>
</dbReference>
<evidence type="ECO:0000313" key="5">
    <source>
        <dbReference type="EMBL" id="CAB5010182.1"/>
    </source>
</evidence>
<dbReference type="InterPro" id="IPR025540">
    <property type="entry name" value="FlK"/>
</dbReference>
<dbReference type="PANTHER" id="PTHR36934">
    <property type="entry name" value="BLR0278 PROTEIN"/>
    <property type="match status" value="1"/>
</dbReference>
<evidence type="ECO:0000313" key="3">
    <source>
        <dbReference type="EMBL" id="CAB4755644.1"/>
    </source>
</evidence>
<dbReference type="EMBL" id="CAFBPJ010000024">
    <property type="protein sequence ID" value="CAB5010182.1"/>
    <property type="molecule type" value="Genomic_DNA"/>
</dbReference>
<dbReference type="EMBL" id="CAEZWW010000003">
    <property type="protein sequence ID" value="CAB4661051.1"/>
    <property type="molecule type" value="Genomic_DNA"/>
</dbReference>
<dbReference type="Pfam" id="PF22636">
    <property type="entry name" value="FlK"/>
    <property type="match status" value="1"/>
</dbReference>
<organism evidence="3">
    <name type="scientific">freshwater metagenome</name>
    <dbReference type="NCBI Taxonomy" id="449393"/>
    <lineage>
        <taxon>unclassified sequences</taxon>
        <taxon>metagenomes</taxon>
        <taxon>ecological metagenomes</taxon>
    </lineage>
</organism>
<protein>
    <submittedName>
        <fullName evidence="3">Unannotated protein</fullName>
    </submittedName>
</protein>
<dbReference type="PIRSF" id="PIRSF014972">
    <property type="entry name" value="FlK"/>
    <property type="match status" value="1"/>
</dbReference>
<proteinExistence type="predicted"/>
<evidence type="ECO:0000259" key="1">
    <source>
        <dbReference type="Pfam" id="PF22636"/>
    </source>
</evidence>
<accession>A0A6J6U999</accession>
<feature type="domain" description="Fluoroacetyl-CoA-specific thioesterase-like" evidence="1">
    <location>
        <begin position="20"/>
        <end position="128"/>
    </location>
</feature>
<sequence>MTNSLLDNLLNAHGDATMTVTPADTAEWMGSGEVPFLATPRLIALLEAATCAALAGRLAPGHTSVGTRVEVDHIAASPIGAKVHAHAEIIDVVGNRVSFAVSASHTLASGQAKRIGVGTVTRAVVDRESFC</sequence>
<dbReference type="AlphaFoldDB" id="A0A6J6U999"/>
<evidence type="ECO:0000313" key="2">
    <source>
        <dbReference type="EMBL" id="CAB4661051.1"/>
    </source>
</evidence>
<reference evidence="3" key="1">
    <citation type="submission" date="2020-05" db="EMBL/GenBank/DDBJ databases">
        <authorList>
            <person name="Chiriac C."/>
            <person name="Salcher M."/>
            <person name="Ghai R."/>
            <person name="Kavagutti S V."/>
        </authorList>
    </citation>
    <scope>NUCLEOTIDE SEQUENCE</scope>
</reference>
<dbReference type="Gene3D" id="3.10.129.10">
    <property type="entry name" value="Hotdog Thioesterase"/>
    <property type="match status" value="1"/>
</dbReference>
<dbReference type="EMBL" id="CAEZZA010000163">
    <property type="protein sequence ID" value="CAB4755644.1"/>
    <property type="molecule type" value="Genomic_DNA"/>
</dbReference>
<dbReference type="InterPro" id="IPR054485">
    <property type="entry name" value="FlK-like_dom"/>
</dbReference>
<name>A0A6J6U999_9ZZZZ</name>
<dbReference type="PANTHER" id="PTHR36934:SF1">
    <property type="entry name" value="THIOESTERASE DOMAIN-CONTAINING PROTEIN"/>
    <property type="match status" value="1"/>
</dbReference>
<dbReference type="EMBL" id="CAFBLV010000005">
    <property type="protein sequence ID" value="CAB4859089.1"/>
    <property type="molecule type" value="Genomic_DNA"/>
</dbReference>
<gene>
    <name evidence="2" type="ORF">UFOPK2310_00053</name>
    <name evidence="3" type="ORF">UFOPK2809_01114</name>
    <name evidence="4" type="ORF">UFOPK3425_00058</name>
    <name evidence="5" type="ORF">UFOPK4092_00346</name>
</gene>
<evidence type="ECO:0000313" key="4">
    <source>
        <dbReference type="EMBL" id="CAB4859089.1"/>
    </source>
</evidence>
<dbReference type="SUPFAM" id="SSF54637">
    <property type="entry name" value="Thioesterase/thiol ester dehydrase-isomerase"/>
    <property type="match status" value="1"/>
</dbReference>